<comment type="similarity">
    <text evidence="2">Belongs to the CSC1 (TC 1.A.17) family.</text>
</comment>
<evidence type="ECO:0000256" key="3">
    <source>
        <dbReference type="ARBA" id="ARBA00022448"/>
    </source>
</evidence>
<dbReference type="PANTHER" id="PTHR13018">
    <property type="entry name" value="PROBABLE MEMBRANE PROTEIN DUF221-RELATED"/>
    <property type="match status" value="1"/>
</dbReference>
<dbReference type="InterPro" id="IPR003864">
    <property type="entry name" value="CSC1/OSCA1-like_7TM"/>
</dbReference>
<feature type="region of interest" description="Disordered" evidence="7">
    <location>
        <begin position="724"/>
        <end position="748"/>
    </location>
</feature>
<evidence type="ECO:0000256" key="4">
    <source>
        <dbReference type="ARBA" id="ARBA00022692"/>
    </source>
</evidence>
<evidence type="ECO:0000256" key="5">
    <source>
        <dbReference type="ARBA" id="ARBA00022989"/>
    </source>
</evidence>
<evidence type="ECO:0000259" key="11">
    <source>
        <dbReference type="Pfam" id="PF13967"/>
    </source>
</evidence>
<feature type="transmembrane region" description="Helical" evidence="8">
    <location>
        <begin position="420"/>
        <end position="440"/>
    </location>
</feature>
<feature type="transmembrane region" description="Helical" evidence="8">
    <location>
        <begin position="467"/>
        <end position="493"/>
    </location>
</feature>
<keyword evidence="14" id="KW-1185">Reference proteome</keyword>
<dbReference type="InterPro" id="IPR032880">
    <property type="entry name" value="CSC1/OSCA1-like_N"/>
</dbReference>
<keyword evidence="3" id="KW-0813">Transport</keyword>
<keyword evidence="5 8" id="KW-1133">Transmembrane helix</keyword>
<organism evidence="13 14">
    <name type="scientific">Pachysolen tannophilus NRRL Y-2460</name>
    <dbReference type="NCBI Taxonomy" id="669874"/>
    <lineage>
        <taxon>Eukaryota</taxon>
        <taxon>Fungi</taxon>
        <taxon>Dikarya</taxon>
        <taxon>Ascomycota</taxon>
        <taxon>Saccharomycotina</taxon>
        <taxon>Pichiomycetes</taxon>
        <taxon>Pachysolenaceae</taxon>
        <taxon>Pachysolen</taxon>
    </lineage>
</organism>
<dbReference type="Pfam" id="PF12621">
    <property type="entry name" value="PHM7_ext"/>
    <property type="match status" value="1"/>
</dbReference>
<evidence type="ECO:0000259" key="10">
    <source>
        <dbReference type="Pfam" id="PF12621"/>
    </source>
</evidence>
<comment type="subcellular location">
    <subcellularLocation>
        <location evidence="1">Membrane</location>
        <topology evidence="1">Multi-pass membrane protein</topology>
    </subcellularLocation>
</comment>
<accession>A0A1E4TYK6</accession>
<evidence type="ECO:0000256" key="1">
    <source>
        <dbReference type="ARBA" id="ARBA00004141"/>
    </source>
</evidence>
<feature type="compositionally biased region" description="Polar residues" evidence="7">
    <location>
        <begin position="724"/>
        <end position="742"/>
    </location>
</feature>
<evidence type="ECO:0000256" key="6">
    <source>
        <dbReference type="ARBA" id="ARBA00023136"/>
    </source>
</evidence>
<feature type="transmembrane region" description="Helical" evidence="8">
    <location>
        <begin position="588"/>
        <end position="605"/>
    </location>
</feature>
<feature type="compositionally biased region" description="Low complexity" evidence="7">
    <location>
        <begin position="890"/>
        <end position="900"/>
    </location>
</feature>
<evidence type="ECO:0000256" key="8">
    <source>
        <dbReference type="SAM" id="Phobius"/>
    </source>
</evidence>
<feature type="domain" description="CSC1/OSCA1-like cytosolic" evidence="12">
    <location>
        <begin position="182"/>
        <end position="361"/>
    </location>
</feature>
<keyword evidence="6 8" id="KW-0472">Membrane</keyword>
<evidence type="ECO:0000256" key="2">
    <source>
        <dbReference type="ARBA" id="ARBA00007779"/>
    </source>
</evidence>
<feature type="transmembrane region" description="Helical" evidence="8">
    <location>
        <begin position="654"/>
        <end position="671"/>
    </location>
</feature>
<dbReference type="InterPro" id="IPR022257">
    <property type="entry name" value="PHM7_ext"/>
</dbReference>
<feature type="transmembrane region" description="Helical" evidence="8">
    <location>
        <begin position="89"/>
        <end position="111"/>
    </location>
</feature>
<gene>
    <name evidence="13" type="ORF">PACTADRAFT_48637</name>
</gene>
<feature type="domain" description="10TM putative phosphate transporter extracellular tail" evidence="10">
    <location>
        <begin position="794"/>
        <end position="886"/>
    </location>
</feature>
<dbReference type="Pfam" id="PF14703">
    <property type="entry name" value="PHM7_cyt"/>
    <property type="match status" value="1"/>
</dbReference>
<keyword evidence="4 8" id="KW-0812">Transmembrane</keyword>
<evidence type="ECO:0000313" key="13">
    <source>
        <dbReference type="EMBL" id="ODV96826.1"/>
    </source>
</evidence>
<feature type="transmembrane region" description="Helical" evidence="8">
    <location>
        <begin position="138"/>
        <end position="157"/>
    </location>
</feature>
<dbReference type="PANTHER" id="PTHR13018:SF26">
    <property type="entry name" value="DOMAIN PROTEIN, PUTATIVE (AFU_ORTHOLOGUE AFUA_5G10920)-RELATED"/>
    <property type="match status" value="1"/>
</dbReference>
<dbReference type="OrthoDB" id="1076608at2759"/>
<evidence type="ECO:0008006" key="15">
    <source>
        <dbReference type="Google" id="ProtNLM"/>
    </source>
</evidence>
<dbReference type="EMBL" id="KV454012">
    <property type="protein sequence ID" value="ODV96826.1"/>
    <property type="molecule type" value="Genomic_DNA"/>
</dbReference>
<dbReference type="InterPro" id="IPR045122">
    <property type="entry name" value="Csc1-like"/>
</dbReference>
<protein>
    <recommendedName>
        <fullName evidence="15">DUF221-domain-containing protein</fullName>
    </recommendedName>
</protein>
<evidence type="ECO:0000259" key="9">
    <source>
        <dbReference type="Pfam" id="PF02714"/>
    </source>
</evidence>
<feature type="transmembrane region" description="Helical" evidence="8">
    <location>
        <begin position="12"/>
        <end position="33"/>
    </location>
</feature>
<dbReference type="Proteomes" id="UP000094236">
    <property type="component" value="Unassembled WGS sequence"/>
</dbReference>
<dbReference type="AlphaFoldDB" id="A0A1E4TYK6"/>
<dbReference type="GO" id="GO:0005886">
    <property type="term" value="C:plasma membrane"/>
    <property type="evidence" value="ECO:0007669"/>
    <property type="project" value="TreeGrafter"/>
</dbReference>
<feature type="compositionally biased region" description="Basic and acidic residues" evidence="7">
    <location>
        <begin position="901"/>
        <end position="922"/>
    </location>
</feature>
<proteinExistence type="inferred from homology"/>
<feature type="domain" description="CSC1/OSCA1-like N-terminal transmembrane" evidence="11">
    <location>
        <begin position="12"/>
        <end position="159"/>
    </location>
</feature>
<dbReference type="Pfam" id="PF13967">
    <property type="entry name" value="RSN1_TM"/>
    <property type="match status" value="1"/>
</dbReference>
<dbReference type="InterPro" id="IPR027815">
    <property type="entry name" value="CSC1/OSCA1-like_cyt"/>
</dbReference>
<sequence>MTETSTSSTSSVLSSLALYGAIFGVFLTGFLLLRIKFKRIYQPKSSFDLVVAEEKPEPLPPGLFYWVIKLIKKPDSFIIQQSGLDGYFFIRYIGLISAITGVGCLMLIILLPVNATNGNGDSGFDQLAISNVKHPKRFYAHALLSWFYYGFLIYVIYRELVFYNSLRLAVLSSPKYAKKQSSKTVLFQTVSSQYYNINEFYKLFDGVKRVWAAKGPKELAGKVAMRDQIAYQLERAITKVLRKAVKVQKKASKKGRSIEPADDLDAYVPYKKRPTFRKTIPIFGKKLNTIDFCKEKLPELNKEVENLQKDYADARPMNSIFVEFESQYAAQLAVQSCPYHVPFHFLPAYVGIEPADIIWPNMRLFWWERLIRSSLALAAVLALIILWAFPVAFIGLVSNVQYLIEKLSWLDWINNLPSQLLGIITSIFPTVVLSFFMGLLPPFMRLMAKIAGAPSVQDVEYKTQQSYFIFQAIQVFLVTALASSATSAVEEIIDKPSNAMKLLASDLPKSSNFYISYIILQGLAVSAGALFQIDTLCLFYILGHILDNTIRKKYERFTGISMYGWGTVFPIYTNLTIVILTYSVISPLILPFATVGFALLYIAFLHNTTYVFGQTPDARGQHYPRALFQTFVGIYLGEVCLLGIFIVGKGWGPIVIEAILICFTVYCHITINNAFDRLLKVVPADVMKPLDGYSETPSCTAATPEMRNAHLKAEFKATASHAFVSSTDSSEAGDSRNSQESQMFKEDKQEQNITTFNYVTNKQETNPEVPLLADGDEFLIPDAIIKKNHFVSRFFAPHIYLSYHVAKRMLPASYYEEPDALDPETEKHAYDYPDVTAQAPVLWIPRDPMGFSTKFIKEFKDIIHISDEGADFDEKGRMRWLGDAPPAYTEDSNGESGSSDSGKESYGKEDTGKDEYDSMEKK</sequence>
<evidence type="ECO:0000256" key="7">
    <source>
        <dbReference type="SAM" id="MobiDB-lite"/>
    </source>
</evidence>
<evidence type="ECO:0000259" key="12">
    <source>
        <dbReference type="Pfam" id="PF14703"/>
    </source>
</evidence>
<name>A0A1E4TYK6_PACTA</name>
<feature type="transmembrane region" description="Helical" evidence="8">
    <location>
        <begin position="513"/>
        <end position="542"/>
    </location>
</feature>
<dbReference type="GO" id="GO:0005227">
    <property type="term" value="F:calcium-activated cation channel activity"/>
    <property type="evidence" value="ECO:0007669"/>
    <property type="project" value="InterPro"/>
</dbReference>
<feature type="domain" description="CSC1/OSCA1-like 7TM region" evidence="9">
    <location>
        <begin position="375"/>
        <end position="645"/>
    </location>
</feature>
<feature type="transmembrane region" description="Helical" evidence="8">
    <location>
        <begin position="626"/>
        <end position="648"/>
    </location>
</feature>
<feature type="region of interest" description="Disordered" evidence="7">
    <location>
        <begin position="876"/>
        <end position="922"/>
    </location>
</feature>
<dbReference type="Pfam" id="PF02714">
    <property type="entry name" value="RSN1_7TM"/>
    <property type="match status" value="1"/>
</dbReference>
<feature type="transmembrane region" description="Helical" evidence="8">
    <location>
        <begin position="375"/>
        <end position="400"/>
    </location>
</feature>
<dbReference type="STRING" id="669874.A0A1E4TYK6"/>
<feature type="transmembrane region" description="Helical" evidence="8">
    <location>
        <begin position="563"/>
        <end position="582"/>
    </location>
</feature>
<reference evidence="14" key="1">
    <citation type="submission" date="2016-05" db="EMBL/GenBank/DDBJ databases">
        <title>Comparative genomics of biotechnologically important yeasts.</title>
        <authorList>
            <consortium name="DOE Joint Genome Institute"/>
            <person name="Riley R."/>
            <person name="Haridas S."/>
            <person name="Wolfe K.H."/>
            <person name="Lopes M.R."/>
            <person name="Hittinger C.T."/>
            <person name="Goker M."/>
            <person name="Salamov A."/>
            <person name="Wisecaver J."/>
            <person name="Long T.M."/>
            <person name="Aerts A.L."/>
            <person name="Barry K."/>
            <person name="Choi C."/>
            <person name="Clum A."/>
            <person name="Coughlan A.Y."/>
            <person name="Deshpande S."/>
            <person name="Douglass A.P."/>
            <person name="Hanson S.J."/>
            <person name="Klenk H.-P."/>
            <person name="Labutti K."/>
            <person name="Lapidus A."/>
            <person name="Lindquist E."/>
            <person name="Lipzen A."/>
            <person name="Meier-Kolthoff J.P."/>
            <person name="Ohm R.A."/>
            <person name="Otillar R.P."/>
            <person name="Pangilinan J."/>
            <person name="Peng Y."/>
            <person name="Rokas A."/>
            <person name="Rosa C.A."/>
            <person name="Scheuner C."/>
            <person name="Sibirny A.A."/>
            <person name="Slot J.C."/>
            <person name="Stielow J.B."/>
            <person name="Sun H."/>
            <person name="Kurtzman C.P."/>
            <person name="Blackwell M."/>
            <person name="Grigoriev I.V."/>
            <person name="Jeffries T.W."/>
        </authorList>
    </citation>
    <scope>NUCLEOTIDE SEQUENCE [LARGE SCALE GENOMIC DNA]</scope>
    <source>
        <strain evidence="14">NRRL Y-2460</strain>
    </source>
</reference>
<evidence type="ECO:0000313" key="14">
    <source>
        <dbReference type="Proteomes" id="UP000094236"/>
    </source>
</evidence>